<evidence type="ECO:0000313" key="6">
    <source>
        <dbReference type="Proteomes" id="UP001500839"/>
    </source>
</evidence>
<dbReference type="Proteomes" id="UP001500839">
    <property type="component" value="Unassembled WGS sequence"/>
</dbReference>
<sequence>MTAAKPVIVGTDGSDHARLAVRWAAHHAHLNDSPLLIVTAVSAPVAYGMGGNLPQEFFTALEDDGARILREATAQARDVSSALEIETVVKLEATGPALLALSERGRMIVVGTRGLSGLASAFMGSISSLVARHSACPVVVVRSPDEKSPPPMSGPVVVGVDGSENSAKAVAVAVREASVRGATLVAVHAWSDVPLSTMDPIAQVRGLFDEAAVADAVLSEQLAGYNDDYPDLNIEHVVVLDRPDTAILDHAEGAQLVVVGSRGRGGFAGLMLGSTSIKVLRSARCPVMVVHS</sequence>
<name>A0ABP9CP38_9ACTN</name>
<evidence type="ECO:0000256" key="1">
    <source>
        <dbReference type="ARBA" id="ARBA00008791"/>
    </source>
</evidence>
<reference evidence="6" key="1">
    <citation type="journal article" date="2019" name="Int. J. Syst. Evol. Microbiol.">
        <title>The Global Catalogue of Microorganisms (GCM) 10K type strain sequencing project: providing services to taxonomists for standard genome sequencing and annotation.</title>
        <authorList>
            <consortium name="The Broad Institute Genomics Platform"/>
            <consortium name="The Broad Institute Genome Sequencing Center for Infectious Disease"/>
            <person name="Wu L."/>
            <person name="Ma J."/>
        </authorList>
    </citation>
    <scope>NUCLEOTIDE SEQUENCE [LARGE SCALE GENOMIC DNA]</scope>
    <source>
        <strain evidence="6">JCM 18542</strain>
    </source>
</reference>
<keyword evidence="3" id="KW-0067">ATP-binding</keyword>
<feature type="domain" description="UspA" evidence="4">
    <location>
        <begin position="5"/>
        <end position="142"/>
    </location>
</feature>
<dbReference type="InterPro" id="IPR006015">
    <property type="entry name" value="Universal_stress_UspA"/>
</dbReference>
<evidence type="ECO:0000259" key="4">
    <source>
        <dbReference type="Pfam" id="PF00582"/>
    </source>
</evidence>
<evidence type="ECO:0000313" key="5">
    <source>
        <dbReference type="EMBL" id="GAA4813759.1"/>
    </source>
</evidence>
<dbReference type="SUPFAM" id="SSF52402">
    <property type="entry name" value="Adenine nucleotide alpha hydrolases-like"/>
    <property type="match status" value="2"/>
</dbReference>
<organism evidence="5 6">
    <name type="scientific">Tomitella cavernea</name>
    <dbReference type="NCBI Taxonomy" id="1387982"/>
    <lineage>
        <taxon>Bacteria</taxon>
        <taxon>Bacillati</taxon>
        <taxon>Actinomycetota</taxon>
        <taxon>Actinomycetes</taxon>
        <taxon>Mycobacteriales</taxon>
        <taxon>Tomitella</taxon>
    </lineage>
</organism>
<comment type="caution">
    <text evidence="5">The sequence shown here is derived from an EMBL/GenBank/DDBJ whole genome shotgun (WGS) entry which is preliminary data.</text>
</comment>
<keyword evidence="6" id="KW-1185">Reference proteome</keyword>
<dbReference type="InterPro" id="IPR014729">
    <property type="entry name" value="Rossmann-like_a/b/a_fold"/>
</dbReference>
<dbReference type="PRINTS" id="PR01438">
    <property type="entry name" value="UNVRSLSTRESS"/>
</dbReference>
<dbReference type="PANTHER" id="PTHR46268">
    <property type="entry name" value="STRESS RESPONSE PROTEIN NHAX"/>
    <property type="match status" value="1"/>
</dbReference>
<evidence type="ECO:0000256" key="3">
    <source>
        <dbReference type="ARBA" id="ARBA00022840"/>
    </source>
</evidence>
<dbReference type="PANTHER" id="PTHR46268:SF27">
    <property type="entry name" value="UNIVERSAL STRESS PROTEIN RV2623"/>
    <property type="match status" value="1"/>
</dbReference>
<protein>
    <submittedName>
        <fullName evidence="5">Universal stress protein</fullName>
    </submittedName>
</protein>
<accession>A0ABP9CP38</accession>
<dbReference type="Pfam" id="PF00582">
    <property type="entry name" value="Usp"/>
    <property type="match status" value="2"/>
</dbReference>
<evidence type="ECO:0000256" key="2">
    <source>
        <dbReference type="ARBA" id="ARBA00022741"/>
    </source>
</evidence>
<dbReference type="InterPro" id="IPR006016">
    <property type="entry name" value="UspA"/>
</dbReference>
<keyword evidence="2" id="KW-0547">Nucleotide-binding</keyword>
<feature type="domain" description="UspA" evidence="4">
    <location>
        <begin position="153"/>
        <end position="291"/>
    </location>
</feature>
<proteinExistence type="inferred from homology"/>
<gene>
    <name evidence="5" type="ORF">GCM10023353_18480</name>
</gene>
<dbReference type="EMBL" id="BAABKQ010000001">
    <property type="protein sequence ID" value="GAA4813759.1"/>
    <property type="molecule type" value="Genomic_DNA"/>
</dbReference>
<dbReference type="RefSeq" id="WP_200171732.1">
    <property type="nucleotide sequence ID" value="NZ_BAABKQ010000001.1"/>
</dbReference>
<comment type="similarity">
    <text evidence="1">Belongs to the universal stress protein A family.</text>
</comment>
<dbReference type="Gene3D" id="3.40.50.620">
    <property type="entry name" value="HUPs"/>
    <property type="match status" value="2"/>
</dbReference>